<dbReference type="RefSeq" id="WP_131447119.1">
    <property type="nucleotide sequence ID" value="NZ_SJZB01000036.1"/>
</dbReference>
<dbReference type="CDD" id="cd06661">
    <property type="entry name" value="GGCT_like"/>
    <property type="match status" value="1"/>
</dbReference>
<organism evidence="4 5">
    <name type="scientific">Parasulfuritortus cantonensis</name>
    <dbReference type="NCBI Taxonomy" id="2528202"/>
    <lineage>
        <taxon>Bacteria</taxon>
        <taxon>Pseudomonadati</taxon>
        <taxon>Pseudomonadota</taxon>
        <taxon>Betaproteobacteria</taxon>
        <taxon>Nitrosomonadales</taxon>
        <taxon>Thiobacillaceae</taxon>
        <taxon>Parasulfuritortus</taxon>
    </lineage>
</organism>
<evidence type="ECO:0000313" key="5">
    <source>
        <dbReference type="Proteomes" id="UP000295443"/>
    </source>
</evidence>
<dbReference type="PANTHER" id="PTHR31544">
    <property type="entry name" value="AIG2-LIKE PROTEIN D"/>
    <property type="match status" value="1"/>
</dbReference>
<evidence type="ECO:0000256" key="2">
    <source>
        <dbReference type="ARBA" id="ARBA00030602"/>
    </source>
</evidence>
<name>A0A4V2NVK6_9PROT</name>
<evidence type="ECO:0000313" key="4">
    <source>
        <dbReference type="EMBL" id="TCJ13842.1"/>
    </source>
</evidence>
<accession>A0A4V2NVK6</accession>
<dbReference type="InterPro" id="IPR013024">
    <property type="entry name" value="GGCT-like"/>
</dbReference>
<dbReference type="Pfam" id="PF06094">
    <property type="entry name" value="GGACT"/>
    <property type="match status" value="1"/>
</dbReference>
<gene>
    <name evidence="4" type="ORF">EZJ19_09915</name>
</gene>
<dbReference type="PANTHER" id="PTHR31544:SF2">
    <property type="entry name" value="AIG2-LIKE PROTEIN D"/>
    <property type="match status" value="1"/>
</dbReference>
<dbReference type="EMBL" id="SJZB01000036">
    <property type="protein sequence ID" value="TCJ13842.1"/>
    <property type="molecule type" value="Genomic_DNA"/>
</dbReference>
<reference evidence="4 5" key="1">
    <citation type="submission" date="2019-03" db="EMBL/GenBank/DDBJ databases">
        <title>Genome sequence of Thiobacillaceae bacterium LSR1, a sulfur-oxidizing bacterium isolated from freshwater sediment.</title>
        <authorList>
            <person name="Li S."/>
        </authorList>
    </citation>
    <scope>NUCLEOTIDE SEQUENCE [LARGE SCALE GENOMIC DNA]</scope>
    <source>
        <strain evidence="4 5">LSR1</strain>
    </source>
</reference>
<keyword evidence="5" id="KW-1185">Reference proteome</keyword>
<sequence>MTDCCFTYGSLMCTDIMAHVAGAALTGEAASLAGYSRHPVAEEDYPGIVADPGGCVEGVLYRGVDAAGLVRLDAFEGEMYERRQVRIELASGTTVTAWCYVFGEPYRHLLQPGEWSFETFLAAGKSRFQARYMGFAALPPA</sequence>
<protein>
    <recommendedName>
        <fullName evidence="2">Putative gamma-glutamylcyclotransferase</fullName>
    </recommendedName>
</protein>
<proteinExistence type="predicted"/>
<evidence type="ECO:0000259" key="3">
    <source>
        <dbReference type="Pfam" id="PF06094"/>
    </source>
</evidence>
<feature type="domain" description="Gamma-glutamylcyclotransferase AIG2-like" evidence="3">
    <location>
        <begin position="5"/>
        <end position="116"/>
    </location>
</feature>
<keyword evidence="1 4" id="KW-0808">Transferase</keyword>
<evidence type="ECO:0000256" key="1">
    <source>
        <dbReference type="ARBA" id="ARBA00022679"/>
    </source>
</evidence>
<dbReference type="GO" id="GO:0016740">
    <property type="term" value="F:transferase activity"/>
    <property type="evidence" value="ECO:0007669"/>
    <property type="project" value="UniProtKB-KW"/>
</dbReference>
<dbReference type="SUPFAM" id="SSF110857">
    <property type="entry name" value="Gamma-glutamyl cyclotransferase-like"/>
    <property type="match status" value="1"/>
</dbReference>
<dbReference type="AlphaFoldDB" id="A0A4V2NVK6"/>
<dbReference type="Proteomes" id="UP000295443">
    <property type="component" value="Unassembled WGS sequence"/>
</dbReference>
<dbReference type="InterPro" id="IPR009288">
    <property type="entry name" value="AIG2-like_dom"/>
</dbReference>
<dbReference type="OrthoDB" id="279154at2"/>
<dbReference type="InterPro" id="IPR036568">
    <property type="entry name" value="GGCT-like_sf"/>
</dbReference>
<dbReference type="Gene3D" id="3.10.490.10">
    <property type="entry name" value="Gamma-glutamyl cyclotransferase-like"/>
    <property type="match status" value="1"/>
</dbReference>
<comment type="caution">
    <text evidence="4">The sequence shown here is derived from an EMBL/GenBank/DDBJ whole genome shotgun (WGS) entry which is preliminary data.</text>
</comment>
<dbReference type="InterPro" id="IPR045038">
    <property type="entry name" value="AIG2-like"/>
</dbReference>